<comment type="caution">
    <text evidence="2">The sequence shown here is derived from an EMBL/GenBank/DDBJ whole genome shotgun (WGS) entry which is preliminary data.</text>
</comment>
<sequence>MLLHVILAVDDIRRVQIETLPETVDELKTALKSKLNLEDAFVIQFQDPEFNNELCNLADMSDLPKERPRLKIILKEQPNAPPSASSSEAGCSDTSSWSTASLGNSQSTIRSKHWPCRFVIPTFPYDVELKLRKGNEAYEKDGSLLTVNAAMKRDILDRVGNAIYEYNAYPTAKQIEDVAKTLVERHPCLKEPGSSHGWYCWKFSLAFKMGNLRQKYRIAGCPELTVNQKRSTDTSTGNRKMKKAKRSEINFLPDIPEGRSPDSLETERLTLIEEMKKKKRDRKMMDALMESTFALRRKEIVGGEPPVSEIEDRWPALFSERQISAEFMRLVSSDLNQSFFDGLDKYVPKLLEVYRKRGHSCPDLRSLLHPLDEQTSNQKRRDAALLGLPYYLREDSKSFISVCETTSSAVEATKGMDIGLLVVTEDGGSNKQLLAKNIVDVAVVLEEHVILKEQKDVARAFATLMGLLYSLNIDYPKGLKYTFEVIQKVVMGIGSGNCSAKANGVRNRMLQA</sequence>
<evidence type="ECO:0000256" key="1">
    <source>
        <dbReference type="SAM" id="MobiDB-lite"/>
    </source>
</evidence>
<feature type="compositionally biased region" description="Low complexity" evidence="1">
    <location>
        <begin position="82"/>
        <end position="96"/>
    </location>
</feature>
<protein>
    <recommendedName>
        <fullName evidence="4">Sterile alpha motif domain-containing protein 3-like</fullName>
    </recommendedName>
</protein>
<reference evidence="2 3" key="1">
    <citation type="journal article" date="2024" name="Genome Biol. Evol.">
        <title>Chromosome-level genome assembly of the viviparous eelpout Zoarces viviparus.</title>
        <authorList>
            <person name="Fuhrmann N."/>
            <person name="Brasseur M.V."/>
            <person name="Bakowski C.E."/>
            <person name="Podsiadlowski L."/>
            <person name="Prost S."/>
            <person name="Krehenwinkel H."/>
            <person name="Mayer C."/>
        </authorList>
    </citation>
    <scope>NUCLEOTIDE SEQUENCE [LARGE SCALE GENOMIC DNA]</scope>
    <source>
        <strain evidence="2">NO-MEL_2022_Ind0_liver</strain>
    </source>
</reference>
<dbReference type="PANTHER" id="PTHR31025">
    <property type="entry name" value="SI:CH211-196P9.1-RELATED"/>
    <property type="match status" value="1"/>
</dbReference>
<proteinExistence type="predicted"/>
<dbReference type="PANTHER" id="PTHR31025:SF19">
    <property type="entry name" value="SI:CH73-42K18.1-RELATED"/>
    <property type="match status" value="1"/>
</dbReference>
<accession>A0AAW1FEZ7</accession>
<evidence type="ECO:0000313" key="3">
    <source>
        <dbReference type="Proteomes" id="UP001488805"/>
    </source>
</evidence>
<feature type="region of interest" description="Disordered" evidence="1">
    <location>
        <begin position="76"/>
        <end position="98"/>
    </location>
</feature>
<dbReference type="Proteomes" id="UP001488805">
    <property type="component" value="Unassembled WGS sequence"/>
</dbReference>
<gene>
    <name evidence="2" type="ORF">VZT92_009550</name>
</gene>
<name>A0AAW1FEZ7_ZOAVI</name>
<keyword evidence="3" id="KW-1185">Reference proteome</keyword>
<organism evidence="2 3">
    <name type="scientific">Zoarces viviparus</name>
    <name type="common">Viviparous eelpout</name>
    <name type="synonym">Blennius viviparus</name>
    <dbReference type="NCBI Taxonomy" id="48416"/>
    <lineage>
        <taxon>Eukaryota</taxon>
        <taxon>Metazoa</taxon>
        <taxon>Chordata</taxon>
        <taxon>Craniata</taxon>
        <taxon>Vertebrata</taxon>
        <taxon>Euteleostomi</taxon>
        <taxon>Actinopterygii</taxon>
        <taxon>Neopterygii</taxon>
        <taxon>Teleostei</taxon>
        <taxon>Neoteleostei</taxon>
        <taxon>Acanthomorphata</taxon>
        <taxon>Eupercaria</taxon>
        <taxon>Perciformes</taxon>
        <taxon>Cottioidei</taxon>
        <taxon>Zoarcales</taxon>
        <taxon>Zoarcidae</taxon>
        <taxon>Zoarcinae</taxon>
        <taxon>Zoarces</taxon>
    </lineage>
</organism>
<evidence type="ECO:0000313" key="2">
    <source>
        <dbReference type="EMBL" id="KAK9532149.1"/>
    </source>
</evidence>
<evidence type="ECO:0008006" key="4">
    <source>
        <dbReference type="Google" id="ProtNLM"/>
    </source>
</evidence>
<dbReference type="AlphaFoldDB" id="A0AAW1FEZ7"/>
<dbReference type="EMBL" id="JBCEZU010000078">
    <property type="protein sequence ID" value="KAK9532149.1"/>
    <property type="molecule type" value="Genomic_DNA"/>
</dbReference>